<protein>
    <submittedName>
        <fullName evidence="2">VOC family protein</fullName>
    </submittedName>
</protein>
<dbReference type="Pfam" id="PF00903">
    <property type="entry name" value="Glyoxalase"/>
    <property type="match status" value="1"/>
</dbReference>
<dbReference type="Gene3D" id="3.10.180.10">
    <property type="entry name" value="2,3-Dihydroxybiphenyl 1,2-Dioxygenase, domain 1"/>
    <property type="match status" value="1"/>
</dbReference>
<dbReference type="InterPro" id="IPR037523">
    <property type="entry name" value="VOC_core"/>
</dbReference>
<dbReference type="InterPro" id="IPR004360">
    <property type="entry name" value="Glyas_Fos-R_dOase_dom"/>
</dbReference>
<proteinExistence type="predicted"/>
<dbReference type="SUPFAM" id="SSF54593">
    <property type="entry name" value="Glyoxalase/Bleomycin resistance protein/Dihydroxybiphenyl dioxygenase"/>
    <property type="match status" value="1"/>
</dbReference>
<sequence length="159" mass="18656">MIKGLYEGHLPVSDLDRSIRFYENLGLEFACRGEGRAFLWIEKGKSWLGLWDCEQVKIPYHVSIRHVAFQIDLADMEKAKEWLKEKGIEVVDFYDFEPARQPLVLPHYPQAHAAIYFEDPDGNLLEFIAPVELDVEKYFDMMKLDDWYTERGNPGKNQD</sequence>
<dbReference type="EMBL" id="WUUL01000005">
    <property type="protein sequence ID" value="MXQ53796.1"/>
    <property type="molecule type" value="Genomic_DNA"/>
</dbReference>
<dbReference type="CDD" id="cd06587">
    <property type="entry name" value="VOC"/>
    <property type="match status" value="1"/>
</dbReference>
<evidence type="ECO:0000313" key="2">
    <source>
        <dbReference type="EMBL" id="MXQ53796.1"/>
    </source>
</evidence>
<dbReference type="PROSITE" id="PS51819">
    <property type="entry name" value="VOC"/>
    <property type="match status" value="1"/>
</dbReference>
<feature type="domain" description="VOC" evidence="1">
    <location>
        <begin position="4"/>
        <end position="130"/>
    </location>
</feature>
<organism evidence="2 3">
    <name type="scientific">Shimazuella alba</name>
    <dbReference type="NCBI Taxonomy" id="2690964"/>
    <lineage>
        <taxon>Bacteria</taxon>
        <taxon>Bacillati</taxon>
        <taxon>Bacillota</taxon>
        <taxon>Bacilli</taxon>
        <taxon>Bacillales</taxon>
        <taxon>Thermoactinomycetaceae</taxon>
        <taxon>Shimazuella</taxon>
    </lineage>
</organism>
<dbReference type="Proteomes" id="UP000430692">
    <property type="component" value="Unassembled WGS sequence"/>
</dbReference>
<comment type="caution">
    <text evidence="2">The sequence shown here is derived from an EMBL/GenBank/DDBJ whole genome shotgun (WGS) entry which is preliminary data.</text>
</comment>
<accession>A0A6I4VVE5</accession>
<dbReference type="RefSeq" id="WP_160801156.1">
    <property type="nucleotide sequence ID" value="NZ_WUUL01000005.1"/>
</dbReference>
<dbReference type="InterPro" id="IPR029068">
    <property type="entry name" value="Glyas_Bleomycin-R_OHBP_Dase"/>
</dbReference>
<gene>
    <name evidence="2" type="ORF">GSM42_08670</name>
</gene>
<evidence type="ECO:0000259" key="1">
    <source>
        <dbReference type="PROSITE" id="PS51819"/>
    </source>
</evidence>
<reference evidence="2 3" key="1">
    <citation type="submission" date="2019-12" db="EMBL/GenBank/DDBJ databases">
        <title>Whole-genome analyses of novel actinobacteria.</title>
        <authorList>
            <person name="Sahin N."/>
            <person name="Saygin H."/>
        </authorList>
    </citation>
    <scope>NUCLEOTIDE SEQUENCE [LARGE SCALE GENOMIC DNA]</scope>
    <source>
        <strain evidence="2 3">KC615</strain>
    </source>
</reference>
<name>A0A6I4VVE5_9BACL</name>
<evidence type="ECO:0000313" key="3">
    <source>
        <dbReference type="Proteomes" id="UP000430692"/>
    </source>
</evidence>
<keyword evidence="3" id="KW-1185">Reference proteome</keyword>
<dbReference type="AlphaFoldDB" id="A0A6I4VVE5"/>